<evidence type="ECO:0000256" key="1">
    <source>
        <dbReference type="ARBA" id="ARBA00022714"/>
    </source>
</evidence>
<feature type="region of interest" description="Disordered" evidence="5">
    <location>
        <begin position="1"/>
        <end position="52"/>
    </location>
</feature>
<feature type="domain" description="Iron-binding zinc finger CDGSH type" evidence="6">
    <location>
        <begin position="50"/>
        <end position="94"/>
    </location>
</feature>
<evidence type="ECO:0000256" key="2">
    <source>
        <dbReference type="ARBA" id="ARBA00022723"/>
    </source>
</evidence>
<feature type="region of interest" description="Disordered" evidence="5">
    <location>
        <begin position="94"/>
        <end position="133"/>
    </location>
</feature>
<dbReference type="SMART" id="SM00704">
    <property type="entry name" value="ZnF_CDGSH"/>
    <property type="match status" value="1"/>
</dbReference>
<gene>
    <name evidence="7" type="ORF">SLNWT_6685</name>
</gene>
<evidence type="ECO:0000313" key="7">
    <source>
        <dbReference type="EMBL" id="AJE87061.1"/>
    </source>
</evidence>
<dbReference type="GO" id="GO:0051537">
    <property type="term" value="F:2 iron, 2 sulfur cluster binding"/>
    <property type="evidence" value="ECO:0007669"/>
    <property type="project" value="UniProtKB-KW"/>
</dbReference>
<evidence type="ECO:0000256" key="4">
    <source>
        <dbReference type="ARBA" id="ARBA00023014"/>
    </source>
</evidence>
<evidence type="ECO:0000313" key="8">
    <source>
        <dbReference type="Proteomes" id="UP000031523"/>
    </source>
</evidence>
<evidence type="ECO:0000256" key="5">
    <source>
        <dbReference type="SAM" id="MobiDB-lite"/>
    </source>
</evidence>
<reference evidence="7 8" key="1">
    <citation type="submission" date="2015-01" db="EMBL/GenBank/DDBJ databases">
        <title>Enhanced salinomycin production by adjusting the supply of polyketide extender units in Streptomyce albus DSM 41398.</title>
        <authorList>
            <person name="Lu C."/>
        </authorList>
    </citation>
    <scope>NUCLEOTIDE SEQUENCE [LARGE SCALE GENOMIC DNA]</scope>
    <source>
        <strain evidence="8">ATCC 21838 / DSM 41398 / FERM P-419 / JCM 4703 / NBRC 107858</strain>
    </source>
</reference>
<keyword evidence="3" id="KW-0408">Iron</keyword>
<keyword evidence="8" id="KW-1185">Reference proteome</keyword>
<dbReference type="GO" id="GO:0046872">
    <property type="term" value="F:metal ion binding"/>
    <property type="evidence" value="ECO:0007669"/>
    <property type="project" value="UniProtKB-KW"/>
</dbReference>
<sequence>MPSAPEPPDSIGAGGGTEGSSDAPHSGAPSGDRRAARRAWAEPGGPLMVEGPVEFRLPSGETVRSDRFMVAICTCRHSAGYPWCDTSHRRLAAREDGTAKRHIPETDRSETDRTGSHRPESDPEKPQRPQQET</sequence>
<dbReference type="KEGG" id="sals:SLNWT_6685"/>
<protein>
    <recommendedName>
        <fullName evidence="6">Iron-binding zinc finger CDGSH type domain-containing protein</fullName>
    </recommendedName>
</protein>
<dbReference type="AlphaFoldDB" id="A0A0B5F877"/>
<proteinExistence type="predicted"/>
<evidence type="ECO:0000256" key="3">
    <source>
        <dbReference type="ARBA" id="ARBA00023004"/>
    </source>
</evidence>
<dbReference type="EMBL" id="CP010519">
    <property type="protein sequence ID" value="AJE87061.1"/>
    <property type="molecule type" value="Genomic_DNA"/>
</dbReference>
<keyword evidence="2" id="KW-0479">Metal-binding</keyword>
<dbReference type="GO" id="GO:0005737">
    <property type="term" value="C:cytoplasm"/>
    <property type="evidence" value="ECO:0007669"/>
    <property type="project" value="UniProtKB-ARBA"/>
</dbReference>
<dbReference type="Gene3D" id="3.40.5.90">
    <property type="entry name" value="CDGSH iron-sulfur domain, mitoNEET-type"/>
    <property type="match status" value="1"/>
</dbReference>
<feature type="compositionally biased region" description="Basic and acidic residues" evidence="5">
    <location>
        <begin position="94"/>
        <end position="127"/>
    </location>
</feature>
<evidence type="ECO:0000259" key="6">
    <source>
        <dbReference type="SMART" id="SM00704"/>
    </source>
</evidence>
<dbReference type="Proteomes" id="UP000031523">
    <property type="component" value="Chromosome"/>
</dbReference>
<dbReference type="InterPro" id="IPR018967">
    <property type="entry name" value="FeS-contain_CDGSH-typ"/>
</dbReference>
<keyword evidence="1" id="KW-0001">2Fe-2S</keyword>
<dbReference type="InterPro" id="IPR042216">
    <property type="entry name" value="MitoNEET_CISD"/>
</dbReference>
<organism evidence="7 8">
    <name type="scientific">Streptomyces albus (strain ATCC 21838 / DSM 41398 / FERM P-419 / JCM 4703 / NBRC 107858)</name>
    <dbReference type="NCBI Taxonomy" id="1081613"/>
    <lineage>
        <taxon>Bacteria</taxon>
        <taxon>Bacillati</taxon>
        <taxon>Actinomycetota</taxon>
        <taxon>Actinomycetes</taxon>
        <taxon>Kitasatosporales</taxon>
        <taxon>Streptomycetaceae</taxon>
        <taxon>Streptomyces</taxon>
    </lineage>
</organism>
<name>A0A0B5F877_STRA4</name>
<dbReference type="Pfam" id="PF09360">
    <property type="entry name" value="zf-CDGSH"/>
    <property type="match status" value="1"/>
</dbReference>
<keyword evidence="4" id="KW-0411">Iron-sulfur</keyword>
<accession>A0A0B5F877</accession>